<evidence type="ECO:0000256" key="3">
    <source>
        <dbReference type="ARBA" id="ARBA00022475"/>
    </source>
</evidence>
<evidence type="ECO:0000313" key="11">
    <source>
        <dbReference type="Proteomes" id="UP000438914"/>
    </source>
</evidence>
<comment type="caution">
    <text evidence="10">The sequence shown here is derived from an EMBL/GenBank/DDBJ whole genome shotgun (WGS) entry which is preliminary data.</text>
</comment>
<gene>
    <name evidence="10" type="ORF">FYJ73_00195</name>
</gene>
<comment type="similarity">
    <text evidence="2 7">Belongs to the ExbD/TolR family.</text>
</comment>
<feature type="compositionally biased region" description="Basic and acidic residues" evidence="8">
    <location>
        <begin position="149"/>
        <end position="159"/>
    </location>
</feature>
<name>A0A7K0KCI0_9BACT</name>
<dbReference type="EMBL" id="VUNG01000001">
    <property type="protein sequence ID" value="MST83120.1"/>
    <property type="molecule type" value="Genomic_DNA"/>
</dbReference>
<keyword evidence="6 9" id="KW-0472">Membrane</keyword>
<dbReference type="PANTHER" id="PTHR30558:SF3">
    <property type="entry name" value="BIOPOLYMER TRANSPORT PROTEIN EXBD-RELATED"/>
    <property type="match status" value="1"/>
</dbReference>
<accession>A0A7K0KCI0</accession>
<dbReference type="InterPro" id="IPR003400">
    <property type="entry name" value="ExbD"/>
</dbReference>
<keyword evidence="4 7" id="KW-0812">Transmembrane</keyword>
<evidence type="ECO:0000256" key="7">
    <source>
        <dbReference type="RuleBase" id="RU003879"/>
    </source>
</evidence>
<dbReference type="Proteomes" id="UP000438914">
    <property type="component" value="Unassembled WGS sequence"/>
</dbReference>
<dbReference type="GO" id="GO:0015031">
    <property type="term" value="P:protein transport"/>
    <property type="evidence" value="ECO:0007669"/>
    <property type="project" value="UniProtKB-KW"/>
</dbReference>
<evidence type="ECO:0000256" key="9">
    <source>
        <dbReference type="SAM" id="Phobius"/>
    </source>
</evidence>
<proteinExistence type="inferred from homology"/>
<keyword evidence="7" id="KW-0813">Transport</keyword>
<evidence type="ECO:0000256" key="8">
    <source>
        <dbReference type="SAM" id="MobiDB-lite"/>
    </source>
</evidence>
<organism evidence="10 11">
    <name type="scientific">Hallella mizrahii</name>
    <dbReference type="NCBI Taxonomy" id="2606637"/>
    <lineage>
        <taxon>Bacteria</taxon>
        <taxon>Pseudomonadati</taxon>
        <taxon>Bacteroidota</taxon>
        <taxon>Bacteroidia</taxon>
        <taxon>Bacteroidales</taxon>
        <taxon>Prevotellaceae</taxon>
        <taxon>Hallella</taxon>
    </lineage>
</organism>
<evidence type="ECO:0000313" key="10">
    <source>
        <dbReference type="EMBL" id="MST83120.1"/>
    </source>
</evidence>
<evidence type="ECO:0000256" key="4">
    <source>
        <dbReference type="ARBA" id="ARBA00022692"/>
    </source>
</evidence>
<evidence type="ECO:0000256" key="5">
    <source>
        <dbReference type="ARBA" id="ARBA00022989"/>
    </source>
</evidence>
<sequence>MNFHHRRRSVPQLNTTSTADISFMLLIFFLVTTNMDVDKGITRQLPPQGQQQSEQSFVEKSTVLDLQITGGNRLLVDGKPFAVNRLQQRVEAFVTRLGKRHLIKVSVDPQASYDIYFHMQNQLVDAYRNLRDRRAMAQFGRRYAALSQDQRDKVKDEIPQRIAEQYNGSQDATQPTQEGGQP</sequence>
<evidence type="ECO:0000256" key="6">
    <source>
        <dbReference type="ARBA" id="ARBA00023136"/>
    </source>
</evidence>
<dbReference type="PANTHER" id="PTHR30558">
    <property type="entry name" value="EXBD MEMBRANE COMPONENT OF PMF-DRIVEN MACROMOLECULE IMPORT SYSTEM"/>
    <property type="match status" value="1"/>
</dbReference>
<evidence type="ECO:0000256" key="1">
    <source>
        <dbReference type="ARBA" id="ARBA00004162"/>
    </source>
</evidence>
<dbReference type="GO" id="GO:0022857">
    <property type="term" value="F:transmembrane transporter activity"/>
    <property type="evidence" value="ECO:0007669"/>
    <property type="project" value="InterPro"/>
</dbReference>
<dbReference type="AlphaFoldDB" id="A0A7K0KCI0"/>
<comment type="subcellular location">
    <subcellularLocation>
        <location evidence="1">Cell membrane</location>
        <topology evidence="1">Single-pass membrane protein</topology>
    </subcellularLocation>
    <subcellularLocation>
        <location evidence="7">Cell membrane</location>
        <topology evidence="7">Single-pass type II membrane protein</topology>
    </subcellularLocation>
</comment>
<protein>
    <submittedName>
        <fullName evidence="10">Biopolymer transporter ExbD</fullName>
    </submittedName>
</protein>
<keyword evidence="7" id="KW-0653">Protein transport</keyword>
<feature type="transmembrane region" description="Helical" evidence="9">
    <location>
        <begin position="12"/>
        <end position="31"/>
    </location>
</feature>
<keyword evidence="11" id="KW-1185">Reference proteome</keyword>
<dbReference type="Pfam" id="PF02472">
    <property type="entry name" value="ExbD"/>
    <property type="match status" value="1"/>
</dbReference>
<evidence type="ECO:0000256" key="2">
    <source>
        <dbReference type="ARBA" id="ARBA00005811"/>
    </source>
</evidence>
<feature type="region of interest" description="Disordered" evidence="8">
    <location>
        <begin position="146"/>
        <end position="182"/>
    </location>
</feature>
<feature type="compositionally biased region" description="Polar residues" evidence="8">
    <location>
        <begin position="166"/>
        <end position="182"/>
    </location>
</feature>
<dbReference type="GO" id="GO:0005886">
    <property type="term" value="C:plasma membrane"/>
    <property type="evidence" value="ECO:0007669"/>
    <property type="project" value="UniProtKB-SubCell"/>
</dbReference>
<keyword evidence="5 9" id="KW-1133">Transmembrane helix</keyword>
<keyword evidence="3" id="KW-1003">Cell membrane</keyword>
<reference evidence="10 11" key="1">
    <citation type="submission" date="2019-08" db="EMBL/GenBank/DDBJ databases">
        <title>In-depth cultivation of the pig gut microbiome towards novel bacterial diversity and tailored functional studies.</title>
        <authorList>
            <person name="Wylensek D."/>
            <person name="Hitch T.C.A."/>
            <person name="Clavel T."/>
        </authorList>
    </citation>
    <scope>NUCLEOTIDE SEQUENCE [LARGE SCALE GENOMIC DNA]</scope>
    <source>
        <strain evidence="10 11">LKV-178-WT-2A</strain>
    </source>
</reference>